<sequence>MQKGFYWVQRDDYAPEVWYFADGEGGGWYQPSQSLPLQPLDFEQKGYSVISDKLEPPHP</sequence>
<gene>
    <name evidence="1" type="ORF">QU24_26360</name>
</gene>
<protein>
    <submittedName>
        <fullName evidence="1">Uncharacterized protein</fullName>
    </submittedName>
</protein>
<organism evidence="1 2">
    <name type="scientific">Pantoea rodasii</name>
    <dbReference type="NCBI Taxonomy" id="1076549"/>
    <lineage>
        <taxon>Bacteria</taxon>
        <taxon>Pseudomonadati</taxon>
        <taxon>Pseudomonadota</taxon>
        <taxon>Gammaproteobacteria</taxon>
        <taxon>Enterobacterales</taxon>
        <taxon>Erwiniaceae</taxon>
        <taxon>Pantoea</taxon>
    </lineage>
</organism>
<name>A0A0B1QXJ3_9GAMM</name>
<comment type="caution">
    <text evidence="1">The sequence shown here is derived from an EMBL/GenBank/DDBJ whole genome shotgun (WGS) entry which is preliminary data.</text>
</comment>
<evidence type="ECO:0000313" key="2">
    <source>
        <dbReference type="Proteomes" id="UP000030853"/>
    </source>
</evidence>
<proteinExistence type="predicted"/>
<dbReference type="Proteomes" id="UP000030853">
    <property type="component" value="Unassembled WGS sequence"/>
</dbReference>
<accession>A0A0B1QXJ3</accession>
<evidence type="ECO:0000313" key="1">
    <source>
        <dbReference type="EMBL" id="KHJ65104.1"/>
    </source>
</evidence>
<reference evidence="1 2" key="1">
    <citation type="submission" date="2014-11" db="EMBL/GenBank/DDBJ databases">
        <title>Genome sequencing of Pantoea rodasii ND03.</title>
        <authorList>
            <person name="Muhamad Yunos N.Y."/>
            <person name="Chan K.-G."/>
        </authorList>
    </citation>
    <scope>NUCLEOTIDE SEQUENCE [LARGE SCALE GENOMIC DNA]</scope>
    <source>
        <strain evidence="1 2">ND03</strain>
    </source>
</reference>
<dbReference type="AlphaFoldDB" id="A0A0B1QXJ3"/>
<dbReference type="EMBL" id="JTJJ01000165">
    <property type="protein sequence ID" value="KHJ65104.1"/>
    <property type="molecule type" value="Genomic_DNA"/>
</dbReference>